<evidence type="ECO:0000256" key="2">
    <source>
        <dbReference type="ARBA" id="ARBA00008335"/>
    </source>
</evidence>
<organism evidence="10 11">
    <name type="scientific">Glutamicibacter creatinolyticus</name>
    <dbReference type="NCBI Taxonomy" id="162496"/>
    <lineage>
        <taxon>Bacteria</taxon>
        <taxon>Bacillati</taxon>
        <taxon>Actinomycetota</taxon>
        <taxon>Actinomycetes</taxon>
        <taxon>Micrococcales</taxon>
        <taxon>Micrococcaceae</taxon>
        <taxon>Glutamicibacter</taxon>
    </lineage>
</organism>
<dbReference type="PANTHER" id="PTHR43271">
    <property type="entry name" value="BLL2771 PROTEIN"/>
    <property type="match status" value="1"/>
</dbReference>
<dbReference type="InterPro" id="IPR020846">
    <property type="entry name" value="MFS_dom"/>
</dbReference>
<reference evidence="10 11" key="1">
    <citation type="submission" date="2018-12" db="EMBL/GenBank/DDBJ databases">
        <title>Complete Genome Sequence of Glutamicibacter creatinolyticus strain LGCM259,isolated from an abscess of a 12-year-old mare in Italy.</title>
        <authorList>
            <person name="Santos R.G."/>
            <person name="Silva A.L."/>
            <person name="Seyffert N."/>
            <person name="Castro T.L.P."/>
            <person name="Attili A.R."/>
            <person name="Rifici C."/>
            <person name="Mazzullo G."/>
            <person name="Brenig B."/>
            <person name="Venanzi F."/>
            <person name="Azevedo V."/>
        </authorList>
    </citation>
    <scope>NUCLEOTIDE SEQUENCE [LARGE SCALE GENOMIC DNA]</scope>
    <source>
        <strain evidence="10 11">LGCM 259</strain>
    </source>
</reference>
<keyword evidence="3" id="KW-0813">Transport</keyword>
<evidence type="ECO:0000313" key="10">
    <source>
        <dbReference type="EMBL" id="QCY47530.1"/>
    </source>
</evidence>
<feature type="transmembrane region" description="Helical" evidence="8">
    <location>
        <begin position="387"/>
        <end position="410"/>
    </location>
</feature>
<accession>A0A5B7WWD2</accession>
<feature type="transmembrane region" description="Helical" evidence="8">
    <location>
        <begin position="49"/>
        <end position="72"/>
    </location>
</feature>
<dbReference type="GO" id="GO:0022857">
    <property type="term" value="F:transmembrane transporter activity"/>
    <property type="evidence" value="ECO:0007669"/>
    <property type="project" value="InterPro"/>
</dbReference>
<feature type="transmembrane region" description="Helical" evidence="8">
    <location>
        <begin position="253"/>
        <end position="274"/>
    </location>
</feature>
<evidence type="ECO:0000256" key="4">
    <source>
        <dbReference type="ARBA" id="ARBA00022475"/>
    </source>
</evidence>
<dbReference type="Proteomes" id="UP000307000">
    <property type="component" value="Chromosome"/>
</dbReference>
<proteinExistence type="inferred from homology"/>
<feature type="transmembrane region" description="Helical" evidence="8">
    <location>
        <begin position="105"/>
        <end position="126"/>
    </location>
</feature>
<protein>
    <submittedName>
        <fullName evidence="10">MFS transporter</fullName>
    </submittedName>
</protein>
<dbReference type="GO" id="GO:0005886">
    <property type="term" value="C:plasma membrane"/>
    <property type="evidence" value="ECO:0007669"/>
    <property type="project" value="UniProtKB-SubCell"/>
</dbReference>
<keyword evidence="5 8" id="KW-0812">Transmembrane</keyword>
<evidence type="ECO:0000256" key="8">
    <source>
        <dbReference type="SAM" id="Phobius"/>
    </source>
</evidence>
<keyword evidence="4" id="KW-1003">Cell membrane</keyword>
<evidence type="ECO:0000259" key="9">
    <source>
        <dbReference type="PROSITE" id="PS50850"/>
    </source>
</evidence>
<evidence type="ECO:0000256" key="7">
    <source>
        <dbReference type="ARBA" id="ARBA00023136"/>
    </source>
</evidence>
<feature type="transmembrane region" description="Helical" evidence="8">
    <location>
        <begin position="220"/>
        <end position="241"/>
    </location>
</feature>
<dbReference type="Gene3D" id="1.20.1250.20">
    <property type="entry name" value="MFS general substrate transporter like domains"/>
    <property type="match status" value="2"/>
</dbReference>
<comment type="subcellular location">
    <subcellularLocation>
        <location evidence="1">Cell membrane</location>
        <topology evidence="1">Multi-pass membrane protein</topology>
    </subcellularLocation>
</comment>
<feature type="domain" description="Major facilitator superfamily (MFS) profile" evidence="9">
    <location>
        <begin position="13"/>
        <end position="415"/>
    </location>
</feature>
<feature type="transmembrane region" description="Helical" evidence="8">
    <location>
        <begin position="79"/>
        <end position="99"/>
    </location>
</feature>
<dbReference type="PROSITE" id="PS50850">
    <property type="entry name" value="MFS"/>
    <property type="match status" value="1"/>
</dbReference>
<feature type="transmembrane region" description="Helical" evidence="8">
    <location>
        <begin position="169"/>
        <end position="188"/>
    </location>
</feature>
<feature type="transmembrane region" description="Helical" evidence="8">
    <location>
        <begin position="311"/>
        <end position="335"/>
    </location>
</feature>
<keyword evidence="6 8" id="KW-1133">Transmembrane helix</keyword>
<dbReference type="KEGG" id="gcr:GcLGCM259_1812"/>
<name>A0A5B7WWD2_9MICC</name>
<dbReference type="InterPro" id="IPR011701">
    <property type="entry name" value="MFS"/>
</dbReference>
<feature type="transmembrane region" description="Helical" evidence="8">
    <location>
        <begin position="12"/>
        <end position="29"/>
    </location>
</feature>
<dbReference type="CDD" id="cd06174">
    <property type="entry name" value="MFS"/>
    <property type="match status" value="1"/>
</dbReference>
<evidence type="ECO:0000256" key="6">
    <source>
        <dbReference type="ARBA" id="ARBA00022989"/>
    </source>
</evidence>
<dbReference type="RefSeq" id="WP_138926453.1">
    <property type="nucleotide sequence ID" value="NZ_CP034412.1"/>
</dbReference>
<dbReference type="Pfam" id="PF07690">
    <property type="entry name" value="MFS_1"/>
    <property type="match status" value="1"/>
</dbReference>
<evidence type="ECO:0000313" key="11">
    <source>
        <dbReference type="Proteomes" id="UP000307000"/>
    </source>
</evidence>
<evidence type="ECO:0000256" key="5">
    <source>
        <dbReference type="ARBA" id="ARBA00022692"/>
    </source>
</evidence>
<gene>
    <name evidence="10" type="ORF">GcLGCM259_1812</name>
</gene>
<comment type="similarity">
    <text evidence="2">Belongs to the major facilitator superfamily.</text>
</comment>
<dbReference type="SUPFAM" id="SSF103473">
    <property type="entry name" value="MFS general substrate transporter"/>
    <property type="match status" value="1"/>
</dbReference>
<dbReference type="PANTHER" id="PTHR43271:SF2">
    <property type="entry name" value="BLL2771 PROTEIN"/>
    <property type="match status" value="1"/>
</dbReference>
<dbReference type="AlphaFoldDB" id="A0A5B7WWD2"/>
<keyword evidence="7 8" id="KW-0472">Membrane</keyword>
<evidence type="ECO:0000256" key="1">
    <source>
        <dbReference type="ARBA" id="ARBA00004651"/>
    </source>
</evidence>
<dbReference type="InterPro" id="IPR036259">
    <property type="entry name" value="MFS_trans_sf"/>
</dbReference>
<dbReference type="EMBL" id="CP034412">
    <property type="protein sequence ID" value="QCY47530.1"/>
    <property type="molecule type" value="Genomic_DNA"/>
</dbReference>
<keyword evidence="11" id="KW-1185">Reference proteome</keyword>
<feature type="transmembrane region" description="Helical" evidence="8">
    <location>
        <begin position="347"/>
        <end position="367"/>
    </location>
</feature>
<evidence type="ECO:0000256" key="3">
    <source>
        <dbReference type="ARBA" id="ARBA00022448"/>
    </source>
</evidence>
<feature type="transmembrane region" description="Helical" evidence="8">
    <location>
        <begin position="286"/>
        <end position="305"/>
    </location>
</feature>
<sequence>MSHDQLNSKKSWIVYTVALLAYLSAVAQRTSFGVAGLEATERFNASASILATFSVVQLLVYAAGQVPVGLILDKVGPRRMIVGGAILMTLGQAFLAFANNVPQGLVGRVLVGAGDAMVFVSVLRLLPMWFSGSRIPMLTQITGTVGQLGQLISLFPFHAMLIHVGWTPAFAMLAVIAFVSLLLVITFVHNGHEWRGTGAEDPLSTRARLAAAWRQPGTRLGFWTHFSTAFMVNVFMLTWGFPFLVEGQGVSGALASSLLSIFVVVAIVLAPILGALTARYPTRRSLIALTIVLGMTVMWAVVLLWPGRAPLWVLIVLMISIAAGGPASVIGFDFARTFNPPHVMGTATGLVNVGGFSGAFICMYLVGMLLDFQFQLAGGERELYNLGAFKLALCVQFVFVAVGISGMLLARKKARRQQNPGH</sequence>